<accession>A0A538TPC3</accession>
<evidence type="ECO:0008006" key="4">
    <source>
        <dbReference type="Google" id="ProtNLM"/>
    </source>
</evidence>
<feature type="chain" id="PRO_5021984079" description="PorV/PorQ family protein" evidence="1">
    <location>
        <begin position="25"/>
        <end position="394"/>
    </location>
</feature>
<comment type="caution">
    <text evidence="2">The sequence shown here is derived from an EMBL/GenBank/DDBJ whole genome shotgun (WGS) entry which is preliminary data.</text>
</comment>
<proteinExistence type="predicted"/>
<sequence length="394" mass="42245">MRTPRSLIPPLAVLLSVAAALAHAQGSGRSLDLDPSVRASGMGAASGAVFWGDDANHWANPALLAYQHGFRYEWGNTRLVPGLAANVTFRREMLKVGGGGFALWTAGQPSRRLGRLTLDYGLSEGIDPSGNPTGTFASFEHIRSWGWAVSAGELAEAIAPFVGRTMPNLSRHGDVSFGMSEKDLEMHLGPGADASTTARDIGVLVRVTPLRATMGPGGLEIPVRADVAYGWSVLSYNDATVTFLLKPDPVSRHHRDAVAFRLAAGWPGGMVQGLADHHLGWLARGLDPLISIGLASDWDHITAGNLQDNDYRTQGSGLEIGLANVFTFRTGSYEDKAGHIDDSTSGWSLGLRFGDWAGFRFDRGRFPQAKGLEDIRPEGFSAFVDPVAIWSSLR</sequence>
<dbReference type="AlphaFoldDB" id="A0A538TPC3"/>
<name>A0A538TPC3_UNCEI</name>
<feature type="signal peptide" evidence="1">
    <location>
        <begin position="1"/>
        <end position="24"/>
    </location>
</feature>
<dbReference type="Proteomes" id="UP000316609">
    <property type="component" value="Unassembled WGS sequence"/>
</dbReference>
<dbReference type="EMBL" id="VBOY01000070">
    <property type="protein sequence ID" value="TMQ65483.1"/>
    <property type="molecule type" value="Genomic_DNA"/>
</dbReference>
<gene>
    <name evidence="2" type="ORF">E6K78_07605</name>
</gene>
<reference evidence="2 3" key="1">
    <citation type="journal article" date="2019" name="Nat. Microbiol.">
        <title>Mediterranean grassland soil C-N compound turnover is dependent on rainfall and depth, and is mediated by genomically divergent microorganisms.</title>
        <authorList>
            <person name="Diamond S."/>
            <person name="Andeer P.F."/>
            <person name="Li Z."/>
            <person name="Crits-Christoph A."/>
            <person name="Burstein D."/>
            <person name="Anantharaman K."/>
            <person name="Lane K.R."/>
            <person name="Thomas B.C."/>
            <person name="Pan C."/>
            <person name="Northen T.R."/>
            <person name="Banfield J.F."/>
        </authorList>
    </citation>
    <scope>NUCLEOTIDE SEQUENCE [LARGE SCALE GENOMIC DNA]</scope>
    <source>
        <strain evidence="2">WS_8</strain>
    </source>
</reference>
<keyword evidence="1" id="KW-0732">Signal</keyword>
<evidence type="ECO:0000313" key="3">
    <source>
        <dbReference type="Proteomes" id="UP000316609"/>
    </source>
</evidence>
<evidence type="ECO:0000256" key="1">
    <source>
        <dbReference type="SAM" id="SignalP"/>
    </source>
</evidence>
<evidence type="ECO:0000313" key="2">
    <source>
        <dbReference type="EMBL" id="TMQ65483.1"/>
    </source>
</evidence>
<protein>
    <recommendedName>
        <fullName evidence="4">PorV/PorQ family protein</fullName>
    </recommendedName>
</protein>
<organism evidence="2 3">
    <name type="scientific">Eiseniibacteriota bacterium</name>
    <dbReference type="NCBI Taxonomy" id="2212470"/>
    <lineage>
        <taxon>Bacteria</taxon>
        <taxon>Candidatus Eiseniibacteriota</taxon>
    </lineage>
</organism>